<evidence type="ECO:0000313" key="2">
    <source>
        <dbReference type="Proteomes" id="UP001062846"/>
    </source>
</evidence>
<evidence type="ECO:0000313" key="1">
    <source>
        <dbReference type="EMBL" id="KAI8546855.1"/>
    </source>
</evidence>
<proteinExistence type="predicted"/>
<comment type="caution">
    <text evidence="1">The sequence shown here is derived from an EMBL/GenBank/DDBJ whole genome shotgun (WGS) entry which is preliminary data.</text>
</comment>
<name>A0ACC0N112_RHOML</name>
<accession>A0ACC0N112</accession>
<keyword evidence="2" id="KW-1185">Reference proteome</keyword>
<dbReference type="Proteomes" id="UP001062846">
    <property type="component" value="Chromosome 7"/>
</dbReference>
<protein>
    <submittedName>
        <fullName evidence="1">Uncharacterized protein</fullName>
    </submittedName>
</protein>
<organism evidence="1 2">
    <name type="scientific">Rhododendron molle</name>
    <name type="common">Chinese azalea</name>
    <name type="synonym">Azalea mollis</name>
    <dbReference type="NCBI Taxonomy" id="49168"/>
    <lineage>
        <taxon>Eukaryota</taxon>
        <taxon>Viridiplantae</taxon>
        <taxon>Streptophyta</taxon>
        <taxon>Embryophyta</taxon>
        <taxon>Tracheophyta</taxon>
        <taxon>Spermatophyta</taxon>
        <taxon>Magnoliopsida</taxon>
        <taxon>eudicotyledons</taxon>
        <taxon>Gunneridae</taxon>
        <taxon>Pentapetalae</taxon>
        <taxon>asterids</taxon>
        <taxon>Ericales</taxon>
        <taxon>Ericaceae</taxon>
        <taxon>Ericoideae</taxon>
        <taxon>Rhodoreae</taxon>
        <taxon>Rhododendron</taxon>
    </lineage>
</organism>
<gene>
    <name evidence="1" type="ORF">RHMOL_Rhmol07G0152000</name>
</gene>
<sequence length="425" mass="46832">MFIHYISEELCHTTGNPSDYSKTLRPCNPSCVEQRGAIPAADIGFSAASSGSLGTFPSQVSPVPGHKMSQVLAPTPVSWGFMPVTSARVQRPGMGPTQPSSPTQPAQVQPAITPASTPPTIQTVDTSNVPAQQRPVIMTLTRFLNETSEALGGSRANPAKKWEIEDNTRKIGALFAKLDISKNASEKLVQLCKSLDNGDFGTALQIQASKDNVVEIFLVISNSIVDDPLDVNVGNWEWDIGTFLYSGITIENVDMVDGLGVTLVEDEDDLDSDKNYDEFNDSDYEASDEDDRLYEDNVDDNLEWAGTVLSNTRVLSQTEGLRKIQGSIEGQYAKLWDYCNEVIDANDQTFPVAYAIVEQENARTWTWFLQHLITDIKIENEPGWTIISDKQKGLENAIRELLPSMEHRHCAGHLYNNFKNAGFPG</sequence>
<dbReference type="EMBL" id="CM046394">
    <property type="protein sequence ID" value="KAI8546855.1"/>
    <property type="molecule type" value="Genomic_DNA"/>
</dbReference>
<reference evidence="1" key="1">
    <citation type="submission" date="2022-02" db="EMBL/GenBank/DDBJ databases">
        <title>Plant Genome Project.</title>
        <authorList>
            <person name="Zhang R.-G."/>
        </authorList>
    </citation>
    <scope>NUCLEOTIDE SEQUENCE</scope>
    <source>
        <strain evidence="1">AT1</strain>
    </source>
</reference>